<protein>
    <submittedName>
        <fullName evidence="1">4016_t:CDS:1</fullName>
    </submittedName>
</protein>
<name>A0ACA9JX00_9GLOM</name>
<dbReference type="EMBL" id="CAJVPT010000202">
    <property type="protein sequence ID" value="CAG8440515.1"/>
    <property type="molecule type" value="Genomic_DNA"/>
</dbReference>
<dbReference type="Proteomes" id="UP000789525">
    <property type="component" value="Unassembled WGS sequence"/>
</dbReference>
<accession>A0ACA9JX00</accession>
<reference evidence="1" key="1">
    <citation type="submission" date="2021-06" db="EMBL/GenBank/DDBJ databases">
        <authorList>
            <person name="Kallberg Y."/>
            <person name="Tangrot J."/>
            <person name="Rosling A."/>
        </authorList>
    </citation>
    <scope>NUCLEOTIDE SEQUENCE</scope>
    <source>
        <strain evidence="1">CL356</strain>
    </source>
</reference>
<evidence type="ECO:0000313" key="1">
    <source>
        <dbReference type="EMBL" id="CAG8440515.1"/>
    </source>
</evidence>
<proteinExistence type="predicted"/>
<gene>
    <name evidence="1" type="ORF">ACOLOM_LOCUS192</name>
</gene>
<organism evidence="1 2">
    <name type="scientific">Acaulospora colombiana</name>
    <dbReference type="NCBI Taxonomy" id="27376"/>
    <lineage>
        <taxon>Eukaryota</taxon>
        <taxon>Fungi</taxon>
        <taxon>Fungi incertae sedis</taxon>
        <taxon>Mucoromycota</taxon>
        <taxon>Glomeromycotina</taxon>
        <taxon>Glomeromycetes</taxon>
        <taxon>Diversisporales</taxon>
        <taxon>Acaulosporaceae</taxon>
        <taxon>Acaulospora</taxon>
    </lineage>
</organism>
<keyword evidence="2" id="KW-1185">Reference proteome</keyword>
<sequence>MNLTPSIHRTLSNLTSSGYLTFPEFALAMYLTNLKLKGQELPAAVPDSIRNEVLGIIDQIKAIEQKQQQQQLASQAQKNILPQPQMVQQYGGMSVVPNVGQYAVTPSVVTSVGAPIVQDMTPFAQRMMPQQNPPQQYSTAGLQGNAKISWVVTPEEKIQYRTIFRQWDSTGLGYLDGKKAREILSQSGLPESDLMQIWNLSDPNNNGKLNQDEFAVAMHLIYRRLNGYDIPATLPPELIPPSTRDLAESVNQLKNLLTSEVHASQAGLGSTSGSQYVKSRSFTSTPVVDRNDAVVYKHKDDEVGYVSAARRRVPPVSRSASSSFSSTPRSTFSESIGEDSSNKLSEALSDTGDLKYKIKELQRKIEAARDSNPEWLSREYNRNSDDLNSLLEQHRDLDYDLNKMLSNAIPDIVYRARKISSKVSDSKLELFKIRDERTSWRSYGYGGSGYDPSASRRIEEETARIKDEKASQDRLIEDIERKASKLRDYMVQVSRDREEIEEKLRQFNRSKDAQDSETKKWEDGIGVSEEVRLFIEDLKRDERRTSSRSEYSETRFSSSTGDDTYKRPTSTNSVYISSSSSPSSSKAKTPEEREAFIKAEAKRMLQERLEKIGKLLAEKQEKAEKEAERLRKMEEFERREEERRNQFLSEAREMERTKIKKAQDKEEAARAMELELERRRLAEVEREKRQQEERLARIKREAEERKAEEERRRLEQEALIENSRAARERAKQREEEAKKLEEIKRRDTEILAKSKKEETNLQSKVPEDSEISSSPVEPISNNPFLKFGKTSQDQSSENVDTKPLESTNPFYKFTTGTSTGHATISREAQEDNEWSVIDRDGDSSDDDVNIPVGNAKNLAAKLFGSIGFPQMSQPTELSNSESKRDISSPPEISSNNTSKVINSTSSSTDVPNVGHPSGIGEILSGSVPNNKSGGGIEMSRSVDEERPAVAVPRQRSFPKPDRRTSTDWFGSLASDQLAGELKVSAPPQVFNSQTTIKDENGLPQAALVKQAESSTTVTSAEDDVDFSQEFRVKSMFPYFGNGDPDSLQFESGAVFRAHPSKNESNAAWWYGVIEQTGAKGWFPKTYVEPYSEETEICKARVLYEWKAQNSEELDIKPGIVVSILDKSLGSWWKAEYEGAKGIIPANYVEEISSSSVHDKTDEAVTSEVEKTDDATEGVTDEGVTSEDDTSEDDTSEDDTTSEDETNESDGECDQKSVTSNPKENEMPFNSVPIEIPRFNILSERSPDHKKSSASFEISTESQMPLELARSPSPTRLFGSSPITPVFWMHGGTDSKISPSALAAVKPDGSGQGPSASSWADLKIGEDLTKEERRRQEAIYELIFTEQTYLRDLQMIVEVFYGPMQDLLPKNELEMIFSNIEDILLHNTAILSDLEQRQKEEDYIVKSVGDVLVKHSAGLRLYVKYCGNQMNASKFIQKKREEDKRIEEFLKRCQQNPKCGSLDLCSFLLKPLQRITRYPLLIRQILHYTGKDNEDHRLMMEALHKAEKVLEETNEAAREQENKNKLSEIANLIDLERLEEPIPLNEIFVKDVGPDDTCFQVIHIADTINLRAANASMKRQWVNQLETASGYCLTKERQAQRGESTSAPADHISGTLRVLVYEGILPEELHGESDKLNNIHAYCQVQLNRQIFKTKIVKGTISPHWNQYLMFSVTTLEDVIKVSVLNYDKYTQDEYLGQAEIGLRFLKHYGDNETEKITLGLKPSGGSISIYLSYKATF</sequence>
<evidence type="ECO:0000313" key="2">
    <source>
        <dbReference type="Proteomes" id="UP000789525"/>
    </source>
</evidence>
<comment type="caution">
    <text evidence="1">The sequence shown here is derived from an EMBL/GenBank/DDBJ whole genome shotgun (WGS) entry which is preliminary data.</text>
</comment>